<sequence>MSAASTPLSRVRSAWTSSSLKSKGGSPAACSTLLLAAFPGNDDEQERRQRRRSRVLDLQSASDSSFNDSATHSAAGTPAAVPKLSNAQISEHYSTCIKLSTENKITTKNAFGLHLIDYMADILKQKDSEITNFKVAAGTLDASTKIYAVRVDAVHADAYRVLGGLGAETKPGEGENDEEAAGGEVTAKQLKKKRPPKKTVEQNLSNINSTESERRCEVDPMFQRMASSFDESSTAGVFLSVLFSENSDFFLSLLHEPPAIQTLLLSSPSTKSPSGLQRSQEKSSICPSLQDFSFTSWNPEQTMNQLLEKMKQGEHLFDVNAEPEPEEDDCPDFDADYEEGLGDCEEGFKEHKDGCEAAGSSRGRDVIPIGEGDIATMCLQLSSQPREYSYFSPRTMATWVGPGYWQFKPKHKLDHLPDKEPRKRKPKKAFEIDFTDDVNFDTYFRTTRAATTNSKSALSASNKKTTLPADFQFPPERLSQLSLKPSSSVRMHYSSQLAVPVHRVESRDAQTLTFFICSIRALGGDSDEDVELFAGSDDTQPSGDSIPAPSQDLQDISTYGEQDLVPEPHRVNKIEINYAKTAKNMDMKRLKNSMWTLLAESPEELTEVNYTVILPNTMAQNLSVPLAFVALLHLANEKNLELVKVDDMSDIIIRQDHR</sequence>
<evidence type="ECO:0000256" key="10">
    <source>
        <dbReference type="ARBA" id="ARBA00023306"/>
    </source>
</evidence>
<evidence type="ECO:0000256" key="8">
    <source>
        <dbReference type="ARBA" id="ARBA00022776"/>
    </source>
</evidence>
<comment type="similarity">
    <text evidence="3">Belongs to the CND2 (condensin subunit 2) family.</text>
</comment>
<dbReference type="PANTHER" id="PTHR13108">
    <property type="entry name" value="CONDENSIN COMPLEX SUBUNIT 2"/>
    <property type="match status" value="1"/>
</dbReference>
<organism evidence="12 13">
    <name type="scientific">Monopterus albus</name>
    <name type="common">Swamp eel</name>
    <dbReference type="NCBI Taxonomy" id="43700"/>
    <lineage>
        <taxon>Eukaryota</taxon>
        <taxon>Metazoa</taxon>
        <taxon>Chordata</taxon>
        <taxon>Craniata</taxon>
        <taxon>Vertebrata</taxon>
        <taxon>Euteleostomi</taxon>
        <taxon>Actinopterygii</taxon>
        <taxon>Neopterygii</taxon>
        <taxon>Teleostei</taxon>
        <taxon>Neoteleostei</taxon>
        <taxon>Acanthomorphata</taxon>
        <taxon>Anabantaria</taxon>
        <taxon>Synbranchiformes</taxon>
        <taxon>Synbranchidae</taxon>
        <taxon>Monopterus</taxon>
    </lineage>
</organism>
<evidence type="ECO:0000256" key="7">
    <source>
        <dbReference type="ARBA" id="ARBA00022618"/>
    </source>
</evidence>
<dbReference type="PIRSF" id="PIRSF017126">
    <property type="entry name" value="Condensin_H"/>
    <property type="match status" value="1"/>
</dbReference>
<dbReference type="STRING" id="43700.ENSMALP00000021083"/>
<dbReference type="GO" id="GO:0007076">
    <property type="term" value="P:mitotic chromosome condensation"/>
    <property type="evidence" value="ECO:0007669"/>
    <property type="project" value="InterPro"/>
</dbReference>
<evidence type="ECO:0000256" key="2">
    <source>
        <dbReference type="ARBA" id="ARBA00004496"/>
    </source>
</evidence>
<evidence type="ECO:0000313" key="12">
    <source>
        <dbReference type="Ensembl" id="ENSMALP00000021083.1"/>
    </source>
</evidence>
<dbReference type="Pfam" id="PF05786">
    <property type="entry name" value="Cnd2"/>
    <property type="match status" value="3"/>
</dbReference>
<name>A0A3Q3JLV7_MONAL</name>
<evidence type="ECO:0000313" key="13">
    <source>
        <dbReference type="Proteomes" id="UP000261600"/>
    </source>
</evidence>
<keyword evidence="7" id="KW-0132">Cell division</keyword>
<accession>A0A3Q3JLV7</accession>
<evidence type="ECO:0000256" key="6">
    <source>
        <dbReference type="ARBA" id="ARBA00022490"/>
    </source>
</evidence>
<evidence type="ECO:0000256" key="5">
    <source>
        <dbReference type="ARBA" id="ARBA00022454"/>
    </source>
</evidence>
<feature type="region of interest" description="Disordered" evidence="11">
    <location>
        <begin position="40"/>
        <end position="79"/>
    </location>
</feature>
<evidence type="ECO:0000256" key="9">
    <source>
        <dbReference type="ARBA" id="ARBA00023067"/>
    </source>
</evidence>
<evidence type="ECO:0000256" key="3">
    <source>
        <dbReference type="ARBA" id="ARBA00009471"/>
    </source>
</evidence>
<dbReference type="AlphaFoldDB" id="A0A3Q3JLV7"/>
<feature type="compositionally biased region" description="Polar residues" evidence="11">
    <location>
        <begin position="61"/>
        <end position="74"/>
    </location>
</feature>
<keyword evidence="8" id="KW-0498">Mitosis</keyword>
<keyword evidence="5" id="KW-0158">Chromosome</keyword>
<comment type="subcellular location">
    <subcellularLocation>
        <location evidence="1">Chromosome</location>
    </subcellularLocation>
    <subcellularLocation>
        <location evidence="2">Cytoplasm</location>
    </subcellularLocation>
</comment>
<evidence type="ECO:0000256" key="11">
    <source>
        <dbReference type="SAM" id="MobiDB-lite"/>
    </source>
</evidence>
<dbReference type="Ensembl" id="ENSMALT00000021488.1">
    <property type="protein sequence ID" value="ENSMALP00000021083.1"/>
    <property type="gene ID" value="ENSMALG00000014663.1"/>
</dbReference>
<keyword evidence="10" id="KW-0131">Cell cycle</keyword>
<evidence type="ECO:0000256" key="1">
    <source>
        <dbReference type="ARBA" id="ARBA00004286"/>
    </source>
</evidence>
<dbReference type="GO" id="GO:0005737">
    <property type="term" value="C:cytoplasm"/>
    <property type="evidence" value="ECO:0007669"/>
    <property type="project" value="UniProtKB-SubCell"/>
</dbReference>
<dbReference type="GO" id="GO:0000796">
    <property type="term" value="C:condensin complex"/>
    <property type="evidence" value="ECO:0007669"/>
    <property type="project" value="InterPro"/>
</dbReference>
<feature type="compositionally biased region" description="Polar residues" evidence="11">
    <location>
        <begin position="201"/>
        <end position="210"/>
    </location>
</feature>
<dbReference type="PANTHER" id="PTHR13108:SF9">
    <property type="entry name" value="CONDENSIN COMPLEX SUBUNIT 2"/>
    <property type="match status" value="1"/>
</dbReference>
<keyword evidence="6" id="KW-0963">Cytoplasm</keyword>
<feature type="compositionally biased region" description="Polar residues" evidence="11">
    <location>
        <begin position="1"/>
        <end position="21"/>
    </location>
</feature>
<dbReference type="GO" id="GO:0003682">
    <property type="term" value="F:chromatin binding"/>
    <property type="evidence" value="ECO:0007669"/>
    <property type="project" value="TreeGrafter"/>
</dbReference>
<evidence type="ECO:0000256" key="4">
    <source>
        <dbReference type="ARBA" id="ARBA00016065"/>
    </source>
</evidence>
<keyword evidence="13" id="KW-1185">Reference proteome</keyword>
<dbReference type="Proteomes" id="UP000261600">
    <property type="component" value="Unplaced"/>
</dbReference>
<feature type="region of interest" description="Disordered" evidence="11">
    <location>
        <begin position="166"/>
        <end position="212"/>
    </location>
</feature>
<dbReference type="GO" id="GO:0051301">
    <property type="term" value="P:cell division"/>
    <property type="evidence" value="ECO:0007669"/>
    <property type="project" value="UniProtKB-KW"/>
</dbReference>
<protein>
    <recommendedName>
        <fullName evidence="4">Condensin complex subunit 2</fullName>
    </recommendedName>
</protein>
<feature type="region of interest" description="Disordered" evidence="11">
    <location>
        <begin position="1"/>
        <end position="27"/>
    </location>
</feature>
<reference evidence="12" key="1">
    <citation type="submission" date="2025-08" db="UniProtKB">
        <authorList>
            <consortium name="Ensembl"/>
        </authorList>
    </citation>
    <scope>IDENTIFICATION</scope>
</reference>
<proteinExistence type="inferred from homology"/>
<dbReference type="InterPro" id="IPR022816">
    <property type="entry name" value="Condensin_barren_su2"/>
</dbReference>
<reference evidence="12" key="2">
    <citation type="submission" date="2025-09" db="UniProtKB">
        <authorList>
            <consortium name="Ensembl"/>
        </authorList>
    </citation>
    <scope>IDENTIFICATION</scope>
</reference>
<keyword evidence="9" id="KW-0226">DNA condensation</keyword>